<comment type="caution">
    <text evidence="1">The sequence shown here is derived from an EMBL/GenBank/DDBJ whole genome shotgun (WGS) entry which is preliminary data.</text>
</comment>
<proteinExistence type="predicted"/>
<dbReference type="EMBL" id="JALBCA010000094">
    <property type="protein sequence ID" value="KAI2383282.1"/>
    <property type="molecule type" value="Genomic_DNA"/>
</dbReference>
<protein>
    <submittedName>
        <fullName evidence="1">Uncharacterized protein</fullName>
    </submittedName>
</protein>
<gene>
    <name evidence="1" type="ORF">LOY88_005378</name>
</gene>
<sequence length="641" mass="71831">MADPVLMESAIRGIPGHVVLPFSSRVVDNSLIDMAARIIEVIYRYQRRGSGTEGIQSDVGLLAGLTQVYSHVKANRPVKMALPAFPFKSPNTKVKVLGRLPDKAEEFALAHMNGLCAAIKDVYGPGAELIIISDGLVYNDLLSISDAEVWSYGEALRELAVAKGFSHIKFSRLNGLVSLAVPEILDEVSYIANATNFRVALMNNFSTKDWDVSSKILEDEDVRMTYRGYLEFLHTDLAETYPVSDHFSKSNFEKGTESIAKQMLIRGQAFARAVKEKFADHVRLSIHTSTGQNKVSISVLPTDTDYTTPWHCALAIRVDGTVTSNHAQTFRDDPTLELIYENGRPSYFREKSDLYTWSSGAINITPLYPCGVIITPAEGPEKLSMQDIDAQKVRVLSEIISPVILRDFASTTERESFIKKASDFGTPLPWKFGILLEVKDRGADTRGLNNVLSAEWMPFHFDGLFKTVEKTKEDGTVYRLPNPPRFQLFTAVTPSPSDTGFTLFSTSTFIFKHLPDHLPVEALRKLTWSVSTSSFDSTKLHSLPLIIDHPTTGKPCLRYHEPWLESKTSFEATYITIDGLTPEGSNDVCSQLDSLLHDRRVVYYHTWNRGDMLVSDNVLTMHTRSDFQGGTDRELWRIHFD</sequence>
<name>A0ACB8URR3_9EURO</name>
<organism evidence="1">
    <name type="scientific">Ophidiomyces ophidiicola</name>
    <dbReference type="NCBI Taxonomy" id="1387563"/>
    <lineage>
        <taxon>Eukaryota</taxon>
        <taxon>Fungi</taxon>
        <taxon>Dikarya</taxon>
        <taxon>Ascomycota</taxon>
        <taxon>Pezizomycotina</taxon>
        <taxon>Eurotiomycetes</taxon>
        <taxon>Eurotiomycetidae</taxon>
        <taxon>Onygenales</taxon>
        <taxon>Onygenaceae</taxon>
        <taxon>Ophidiomyces</taxon>
    </lineage>
</organism>
<accession>A0ACB8URR3</accession>
<reference evidence="1" key="1">
    <citation type="journal article" date="2022" name="bioRxiv">
        <title>Population genetic analysis of Ophidiomyces ophidiicola, the causative agent of snake fungal disease, indicates recent introductions to the USA.</title>
        <authorList>
            <person name="Ladner J.T."/>
            <person name="Palmer J.M."/>
            <person name="Ettinger C.L."/>
            <person name="Stajich J.E."/>
            <person name="Farrell T.M."/>
            <person name="Glorioso B.M."/>
            <person name="Lawson B."/>
            <person name="Price S.J."/>
            <person name="Stengle A.G."/>
            <person name="Grear D.A."/>
            <person name="Lorch J.M."/>
        </authorList>
    </citation>
    <scope>NUCLEOTIDE SEQUENCE</scope>
    <source>
        <strain evidence="1">NWHC 24266-5</strain>
    </source>
</reference>
<evidence type="ECO:0000313" key="1">
    <source>
        <dbReference type="EMBL" id="KAI2383282.1"/>
    </source>
</evidence>